<evidence type="ECO:0000313" key="1">
    <source>
        <dbReference type="EMBL" id="CAD8055188.1"/>
    </source>
</evidence>
<dbReference type="Proteomes" id="UP000688137">
    <property type="component" value="Unassembled WGS sequence"/>
</dbReference>
<sequence length="386" mass="46567">MEQVFKTDFNFPGNIIDLTDSQQEHEEDSLQNKPLDGLTERILRKRKNGPLHQSLYEQLIQDPIYQSCVQNEFLFIKHLESLGFTDIYDYLKYCNKNGLLLEEEALKKNNLKPPQQKYNIYQCKIIHDKNTDFKNIQQILSGMKQLKKTMKLEQKCKKNLNIEFFTSNDTKSFAIHSTKQHRYLAPNLINKMLYEVEPLDQNIDETLIQYCWRQYRKFYKKCQAEYDAMVNENDNEFEGEFSETHQIDYDQISHDSLAPYFKVPPYKRKPQYRSMNLCYKIQHLKIVQFSKLCIFFFRDFIFLEGISFELFSSKKQQNTKIKVIIEVFIKFRISLKASLQSTCILQKVNFQQIKEHLTFYIIFKHYHFLLFCQQNYHLKKQDKFNY</sequence>
<name>A0A8S1KJA5_PARPR</name>
<reference evidence="1" key="1">
    <citation type="submission" date="2021-01" db="EMBL/GenBank/DDBJ databases">
        <authorList>
            <consortium name="Genoscope - CEA"/>
            <person name="William W."/>
        </authorList>
    </citation>
    <scope>NUCLEOTIDE SEQUENCE</scope>
</reference>
<proteinExistence type="predicted"/>
<gene>
    <name evidence="1" type="ORF">PPRIM_AZ9-3.1.T0230053</name>
</gene>
<keyword evidence="2" id="KW-1185">Reference proteome</keyword>
<accession>A0A8S1KJA5</accession>
<dbReference type="OMA" id="QHRYLAP"/>
<dbReference type="AlphaFoldDB" id="A0A8S1KJA5"/>
<evidence type="ECO:0000313" key="2">
    <source>
        <dbReference type="Proteomes" id="UP000688137"/>
    </source>
</evidence>
<comment type="caution">
    <text evidence="1">The sequence shown here is derived from an EMBL/GenBank/DDBJ whole genome shotgun (WGS) entry which is preliminary data.</text>
</comment>
<protein>
    <submittedName>
        <fullName evidence="1">Uncharacterized protein</fullName>
    </submittedName>
</protein>
<organism evidence="1 2">
    <name type="scientific">Paramecium primaurelia</name>
    <dbReference type="NCBI Taxonomy" id="5886"/>
    <lineage>
        <taxon>Eukaryota</taxon>
        <taxon>Sar</taxon>
        <taxon>Alveolata</taxon>
        <taxon>Ciliophora</taxon>
        <taxon>Intramacronucleata</taxon>
        <taxon>Oligohymenophorea</taxon>
        <taxon>Peniculida</taxon>
        <taxon>Parameciidae</taxon>
        <taxon>Paramecium</taxon>
    </lineage>
</organism>
<dbReference type="EMBL" id="CAJJDM010000021">
    <property type="protein sequence ID" value="CAD8055188.1"/>
    <property type="molecule type" value="Genomic_DNA"/>
</dbReference>